<dbReference type="InterPro" id="IPR050266">
    <property type="entry name" value="AB_hydrolase_sf"/>
</dbReference>
<dbReference type="PRINTS" id="PR00412">
    <property type="entry name" value="EPOXHYDRLASE"/>
</dbReference>
<dbReference type="Gene3D" id="3.40.50.1820">
    <property type="entry name" value="alpha/beta hydrolase"/>
    <property type="match status" value="1"/>
</dbReference>
<keyword evidence="2" id="KW-0378">Hydrolase</keyword>
<evidence type="ECO:0000313" key="2">
    <source>
        <dbReference type="EMBL" id="MET4723148.1"/>
    </source>
</evidence>
<protein>
    <submittedName>
        <fullName evidence="2">Haloacetate dehalogenase</fullName>
        <ecNumber evidence="2">3.8.1.3</ecNumber>
    </submittedName>
</protein>
<dbReference type="EC" id="3.8.1.3" evidence="2"/>
<accession>A0ABV2S1X3</accession>
<sequence>MTEIISTNGSVTLILRKHASTQVLTCLTASSLRGRLPGASREPRRTSGMTEKTKIERRTFVQVMTAASSAALSLALLPRRAAGQSPNNSASNASDLFETKEIKTDDNTIFIRRYGSGSPLLMVHGFPRTSLMWRHVAPHLAGNRTVICVDLRGYGRSGVPPSTEDHYPYTKRAMANELVAVMDKLGFSKFDLVGHDRGGRVSYRLALDHPEKVQRLAVFDVLPISEAWGHADAKFAMTYWPWSLLSQKAPLPEKYLIGAPDAVFDNPFGQGSFGPEVKAEYTETYCDPARVHAICEEYRAAATLDIEHDKADQKEGRRIKCPMLHLWASGGPLDTFYEQNGGALGIWKKWADNVQGRAVKGGHFFPEENPADTTELLTKFLSA</sequence>
<dbReference type="PANTHER" id="PTHR43798:SF33">
    <property type="entry name" value="HYDROLASE, PUTATIVE (AFU_ORTHOLOGUE AFUA_2G14860)-RELATED"/>
    <property type="match status" value="1"/>
</dbReference>
<dbReference type="GO" id="GO:0018785">
    <property type="term" value="F:haloacetate dehalogenase activity"/>
    <property type="evidence" value="ECO:0007669"/>
    <property type="project" value="UniProtKB-EC"/>
</dbReference>
<gene>
    <name evidence="2" type="ORF">ABIF63_007254</name>
</gene>
<organism evidence="2 3">
    <name type="scientific">Bradyrhizobium japonicum</name>
    <dbReference type="NCBI Taxonomy" id="375"/>
    <lineage>
        <taxon>Bacteria</taxon>
        <taxon>Pseudomonadati</taxon>
        <taxon>Pseudomonadota</taxon>
        <taxon>Alphaproteobacteria</taxon>
        <taxon>Hyphomicrobiales</taxon>
        <taxon>Nitrobacteraceae</taxon>
        <taxon>Bradyrhizobium</taxon>
    </lineage>
</organism>
<feature type="domain" description="AB hydrolase-1" evidence="1">
    <location>
        <begin position="119"/>
        <end position="235"/>
    </location>
</feature>
<name>A0ABV2S1X3_BRAJP</name>
<dbReference type="InterPro" id="IPR000073">
    <property type="entry name" value="AB_hydrolase_1"/>
</dbReference>
<dbReference type="Proteomes" id="UP001549291">
    <property type="component" value="Unassembled WGS sequence"/>
</dbReference>
<dbReference type="EMBL" id="JBEPTQ010000002">
    <property type="protein sequence ID" value="MET4723148.1"/>
    <property type="molecule type" value="Genomic_DNA"/>
</dbReference>
<evidence type="ECO:0000313" key="3">
    <source>
        <dbReference type="Proteomes" id="UP001549291"/>
    </source>
</evidence>
<dbReference type="PRINTS" id="PR00111">
    <property type="entry name" value="ABHYDROLASE"/>
</dbReference>
<proteinExistence type="predicted"/>
<evidence type="ECO:0000259" key="1">
    <source>
        <dbReference type="Pfam" id="PF00561"/>
    </source>
</evidence>
<dbReference type="InterPro" id="IPR000639">
    <property type="entry name" value="Epox_hydrolase-like"/>
</dbReference>
<comment type="caution">
    <text evidence="2">The sequence shown here is derived from an EMBL/GenBank/DDBJ whole genome shotgun (WGS) entry which is preliminary data.</text>
</comment>
<keyword evidence="3" id="KW-1185">Reference proteome</keyword>
<dbReference type="SUPFAM" id="SSF53474">
    <property type="entry name" value="alpha/beta-Hydrolases"/>
    <property type="match status" value="1"/>
</dbReference>
<reference evidence="2 3" key="1">
    <citation type="submission" date="2024-06" db="EMBL/GenBank/DDBJ databases">
        <title>Genomic Encyclopedia of Type Strains, Phase V (KMG-V): Genome sequencing to study the core and pangenomes of soil and plant-associated prokaryotes.</title>
        <authorList>
            <person name="Whitman W."/>
        </authorList>
    </citation>
    <scope>NUCLEOTIDE SEQUENCE [LARGE SCALE GENOMIC DNA]</scope>
    <source>
        <strain evidence="2 3">USDA 160</strain>
    </source>
</reference>
<dbReference type="Pfam" id="PF00561">
    <property type="entry name" value="Abhydrolase_1"/>
    <property type="match status" value="1"/>
</dbReference>
<dbReference type="InterPro" id="IPR029058">
    <property type="entry name" value="AB_hydrolase_fold"/>
</dbReference>
<dbReference type="PANTHER" id="PTHR43798">
    <property type="entry name" value="MONOACYLGLYCEROL LIPASE"/>
    <property type="match status" value="1"/>
</dbReference>